<keyword evidence="3" id="KW-1185">Reference proteome</keyword>
<sequence length="49" mass="5458">MVSPGMPEQAKSFSPTEISEQPEDIKDRQVTPANTFNFDVITVLYLASQ</sequence>
<accession>A0ABP8V177</accession>
<feature type="region of interest" description="Disordered" evidence="1">
    <location>
        <begin position="1"/>
        <end position="31"/>
    </location>
</feature>
<name>A0ABP8V177_9GAMM</name>
<dbReference type="EMBL" id="BAABFL010000130">
    <property type="protein sequence ID" value="GAA4649324.1"/>
    <property type="molecule type" value="Genomic_DNA"/>
</dbReference>
<comment type="caution">
    <text evidence="2">The sequence shown here is derived from an EMBL/GenBank/DDBJ whole genome shotgun (WGS) entry which is preliminary data.</text>
</comment>
<evidence type="ECO:0000313" key="3">
    <source>
        <dbReference type="Proteomes" id="UP001500604"/>
    </source>
</evidence>
<protein>
    <submittedName>
        <fullName evidence="2">Uncharacterized protein</fullName>
    </submittedName>
</protein>
<dbReference type="Proteomes" id="UP001500604">
    <property type="component" value="Unassembled WGS sequence"/>
</dbReference>
<evidence type="ECO:0000313" key="2">
    <source>
        <dbReference type="EMBL" id="GAA4649324.1"/>
    </source>
</evidence>
<evidence type="ECO:0000256" key="1">
    <source>
        <dbReference type="SAM" id="MobiDB-lite"/>
    </source>
</evidence>
<proteinExistence type="predicted"/>
<gene>
    <name evidence="2" type="ORF">GCM10023116_15980</name>
</gene>
<organism evidence="2 3">
    <name type="scientific">Kistimonas scapharcae</name>
    <dbReference type="NCBI Taxonomy" id="1036133"/>
    <lineage>
        <taxon>Bacteria</taxon>
        <taxon>Pseudomonadati</taxon>
        <taxon>Pseudomonadota</taxon>
        <taxon>Gammaproteobacteria</taxon>
        <taxon>Oceanospirillales</taxon>
        <taxon>Endozoicomonadaceae</taxon>
        <taxon>Kistimonas</taxon>
    </lineage>
</organism>
<reference evidence="3" key="1">
    <citation type="journal article" date="2019" name="Int. J. Syst. Evol. Microbiol.">
        <title>The Global Catalogue of Microorganisms (GCM) 10K type strain sequencing project: providing services to taxonomists for standard genome sequencing and annotation.</title>
        <authorList>
            <consortium name="The Broad Institute Genomics Platform"/>
            <consortium name="The Broad Institute Genome Sequencing Center for Infectious Disease"/>
            <person name="Wu L."/>
            <person name="Ma J."/>
        </authorList>
    </citation>
    <scope>NUCLEOTIDE SEQUENCE [LARGE SCALE GENOMIC DNA]</scope>
    <source>
        <strain evidence="3">JCM 17805</strain>
    </source>
</reference>